<dbReference type="HOGENOM" id="CLU_076818_0_0_9"/>
<dbReference type="STRING" id="796943.HMPREF9625_01532"/>
<proteinExistence type="predicted"/>
<name>G9WQ99_9FIRM</name>
<dbReference type="Gene3D" id="3.40.50.1820">
    <property type="entry name" value="alpha/beta hydrolase"/>
    <property type="match status" value="1"/>
</dbReference>
<dbReference type="EMBL" id="AFZC02000002">
    <property type="protein sequence ID" value="EHL09559.1"/>
    <property type="molecule type" value="Genomic_DNA"/>
</dbReference>
<evidence type="ECO:0008006" key="3">
    <source>
        <dbReference type="Google" id="ProtNLM"/>
    </source>
</evidence>
<dbReference type="SUPFAM" id="SSF53474">
    <property type="entry name" value="alpha/beta-Hydrolases"/>
    <property type="match status" value="1"/>
</dbReference>
<organism evidence="1 2">
    <name type="scientific">Oribacterium parvum ACB1</name>
    <dbReference type="NCBI Taxonomy" id="796943"/>
    <lineage>
        <taxon>Bacteria</taxon>
        <taxon>Bacillati</taxon>
        <taxon>Bacillota</taxon>
        <taxon>Clostridia</taxon>
        <taxon>Lachnospirales</taxon>
        <taxon>Lachnospiraceae</taxon>
        <taxon>Oribacterium</taxon>
    </lineage>
</organism>
<keyword evidence="2" id="KW-1185">Reference proteome</keyword>
<evidence type="ECO:0000313" key="2">
    <source>
        <dbReference type="Proteomes" id="UP000018461"/>
    </source>
</evidence>
<sequence>MIMHDWNNEKEDVILLIHPMLSSANGMKTFIADIIGEEYRYLAPDLSAHGDADKDTYKSAADEANQIHEYLAEKNITELSLGYGASLGGVVLLQLLKYNDIAFNHLFFEGSSFYTNAKMMEWILRMVFLHKHNKAVADPELSVKKMSSMFGEEAAPLLAKHFIAMNEESIRNIVHDCAFVELPTLSDDVQRKCAFAYGDKDFDYKKAKKMIPKTYPLAQIKVWEGYDHCRMMTKDKNNYCRELEKCIHE</sequence>
<dbReference type="PATRIC" id="fig|796943.3.peg.1997"/>
<comment type="caution">
    <text evidence="1">The sequence shown here is derived from an EMBL/GenBank/DDBJ whole genome shotgun (WGS) entry which is preliminary data.</text>
</comment>
<reference evidence="1" key="2">
    <citation type="submission" date="2013-03" db="EMBL/GenBank/DDBJ databases">
        <title>The Genome Sequence of Oribacterium sp. ACB1.</title>
        <authorList>
            <consortium name="The Broad Institute Genomics Platform"/>
            <consortium name="The Broad Institute Genome Sequencing Center for Infectious Disease"/>
            <person name="Earl A."/>
            <person name="Ward D."/>
            <person name="Feldgarden M."/>
            <person name="Gevers D."/>
            <person name="Sizova M."/>
            <person name="Hazen A."/>
            <person name="Epstein S."/>
            <person name="Walker B."/>
            <person name="Young S."/>
            <person name="Zeng Q."/>
            <person name="Gargeya S."/>
            <person name="Fitzgerald M."/>
            <person name="Haas B."/>
            <person name="Abouelleil A."/>
            <person name="Allen A.W."/>
            <person name="Alvarado L."/>
            <person name="Arachchi H.M."/>
            <person name="Berlin A.M."/>
            <person name="Chapman S.B."/>
            <person name="Gainer-Dewar J."/>
            <person name="Goldberg J."/>
            <person name="Griggs A."/>
            <person name="Gujja S."/>
            <person name="Hansen M."/>
            <person name="Howarth C."/>
            <person name="Imamovic A."/>
            <person name="Ireland A."/>
            <person name="Larimer J."/>
            <person name="McCowan C."/>
            <person name="Murphy C."/>
            <person name="Pearson M."/>
            <person name="Poon T.W."/>
            <person name="Priest M."/>
            <person name="Roberts A."/>
            <person name="Saif S."/>
            <person name="Shea T."/>
            <person name="Sisk P."/>
            <person name="Sykes S."/>
            <person name="Wortman J."/>
            <person name="Nusbaum C."/>
            <person name="Birren B."/>
        </authorList>
    </citation>
    <scope>NUCLEOTIDE SEQUENCE [LARGE SCALE GENOMIC DNA]</scope>
    <source>
        <strain evidence="1">ACB1</strain>
    </source>
</reference>
<evidence type="ECO:0000313" key="1">
    <source>
        <dbReference type="EMBL" id="EHL09559.1"/>
    </source>
</evidence>
<reference evidence="1" key="1">
    <citation type="submission" date="2011-08" db="EMBL/GenBank/DDBJ databases">
        <authorList>
            <consortium name="The Broad Institute Genome Sequencing Platform"/>
            <person name="Earl A."/>
            <person name="Ward D."/>
            <person name="Feldgarden M."/>
            <person name="Gevers D."/>
            <person name="Sizova M."/>
            <person name="Hazen A."/>
            <person name="Epstein S."/>
            <person name="Young S.K."/>
            <person name="Zeng Q."/>
            <person name="Gargeya S."/>
            <person name="Fitzgerald M."/>
            <person name="Haas B."/>
            <person name="Abouelleil A."/>
            <person name="Alvarado L."/>
            <person name="Arachchi H.M."/>
            <person name="Berlin A."/>
            <person name="Brown A."/>
            <person name="Chapman S.B."/>
            <person name="Chen Z."/>
            <person name="Dunbar C."/>
            <person name="Freedman E."/>
            <person name="Gearin G."/>
            <person name="Gellesch M."/>
            <person name="Goldberg J."/>
            <person name="Griggs A."/>
            <person name="Gujja S."/>
            <person name="Heiman D."/>
            <person name="Howarth C."/>
            <person name="Larson L."/>
            <person name="Lui A."/>
            <person name="MacDonald P.J.P."/>
            <person name="Montmayeur A."/>
            <person name="Murphy C."/>
            <person name="Neiman D."/>
            <person name="Pearson M."/>
            <person name="Priest M."/>
            <person name="Roberts A."/>
            <person name="Saif S."/>
            <person name="Shea T."/>
            <person name="Shenoy N."/>
            <person name="Sisk P."/>
            <person name="Stolte C."/>
            <person name="Sykes S."/>
            <person name="Wortman J."/>
            <person name="Nusbaum C."/>
            <person name="Birren B."/>
        </authorList>
    </citation>
    <scope>NUCLEOTIDE SEQUENCE</scope>
    <source>
        <strain evidence="1">ACB1</strain>
    </source>
</reference>
<dbReference type="Proteomes" id="UP000018461">
    <property type="component" value="Unassembled WGS sequence"/>
</dbReference>
<protein>
    <recommendedName>
        <fullName evidence="3">AB hydrolase-1 domain-containing protein</fullName>
    </recommendedName>
</protein>
<dbReference type="InterPro" id="IPR029058">
    <property type="entry name" value="AB_hydrolase_fold"/>
</dbReference>
<dbReference type="AlphaFoldDB" id="G9WQ99"/>
<accession>G9WQ99</accession>
<gene>
    <name evidence="1" type="ORF">HMPREF9625_01532</name>
</gene>